<evidence type="ECO:0000256" key="1">
    <source>
        <dbReference type="SAM" id="MobiDB-lite"/>
    </source>
</evidence>
<protein>
    <recommendedName>
        <fullName evidence="4">Transmembrane protein</fullName>
    </recommendedName>
</protein>
<proteinExistence type="predicted"/>
<evidence type="ECO:0000256" key="2">
    <source>
        <dbReference type="SAM" id="Phobius"/>
    </source>
</evidence>
<feature type="region of interest" description="Disordered" evidence="1">
    <location>
        <begin position="164"/>
        <end position="218"/>
    </location>
</feature>
<name>G0TTH7_TRYVY</name>
<organism evidence="3">
    <name type="scientific">Trypanosoma vivax (strain Y486)</name>
    <dbReference type="NCBI Taxonomy" id="1055687"/>
    <lineage>
        <taxon>Eukaryota</taxon>
        <taxon>Discoba</taxon>
        <taxon>Euglenozoa</taxon>
        <taxon>Kinetoplastea</taxon>
        <taxon>Metakinetoplastina</taxon>
        <taxon>Trypanosomatida</taxon>
        <taxon>Trypanosomatidae</taxon>
        <taxon>Trypanosoma</taxon>
        <taxon>Duttonella</taxon>
    </lineage>
</organism>
<sequence length="494" mass="55353">MRLSFPFTSSPCFSQVVMRRLLWCLTIQKRVVHAECGSYLYKVRLHRTSTGATNGDTFSLPMPPPRPASYVPPEERPSDDASLQFLKRDLQRKEEVHDTGHGDRLSGQVPLDPGQMRAPEFPGRPPRVPVYASEDAARLSSTSVHAGLHLIGGEFEAATTLTTLNDSGTGSGRVPFKTPGSLMDQRVNQGLSSGSRQPEDRGELAEECNGSSDTGTKEGVPFLRQMQIDIRQLEYHQGTPQFPELLRDFRSKYGSGDPLESTCMYTREDIDRGLETQPIDYLRASNKLKVELTSGPRAYDPITVMQQYGVMRGFRGMPSLPTTEVGKLRDSKGRVLECPEQLKHLKNLSGWSTSGAIEARIGPDRDINVFHRVLGLNALQLQKAKAMLSDFDYGDRHTAYHVMMSYPYTDWLHAFYMVLIGVLIYELQVRCDAYEFYDEYLGLDLRQVPQLKKPVLVAVSVVLMVAVLFHPLIVVSVATTRFYRIALNRPVGPP</sequence>
<feature type="compositionally biased region" description="Basic and acidic residues" evidence="1">
    <location>
        <begin position="92"/>
        <end position="104"/>
    </location>
</feature>
<feature type="region of interest" description="Disordered" evidence="1">
    <location>
        <begin position="92"/>
        <end position="125"/>
    </location>
</feature>
<evidence type="ECO:0000313" key="3">
    <source>
        <dbReference type="EMBL" id="CCC47258.1"/>
    </source>
</evidence>
<dbReference type="EMBL" id="HE573019">
    <property type="protein sequence ID" value="CCC47258.1"/>
    <property type="molecule type" value="Genomic_DNA"/>
</dbReference>
<evidence type="ECO:0008006" key="4">
    <source>
        <dbReference type="Google" id="ProtNLM"/>
    </source>
</evidence>
<keyword evidence="2" id="KW-0812">Transmembrane</keyword>
<feature type="transmembrane region" description="Helical" evidence="2">
    <location>
        <begin position="455"/>
        <end position="479"/>
    </location>
</feature>
<keyword evidence="2" id="KW-1133">Transmembrane helix</keyword>
<accession>G0TTH7</accession>
<gene>
    <name evidence="3" type="ORF">TVY486_0304310</name>
</gene>
<feature type="compositionally biased region" description="Polar residues" evidence="1">
    <location>
        <begin position="186"/>
        <end position="196"/>
    </location>
</feature>
<reference evidence="3" key="1">
    <citation type="journal article" date="2012" name="Proc. Natl. Acad. Sci. U.S.A.">
        <title>Antigenic diversity is generated by distinct evolutionary mechanisms in African trypanosome species.</title>
        <authorList>
            <person name="Jackson A.P."/>
            <person name="Berry A."/>
            <person name="Aslett M."/>
            <person name="Allison H.C."/>
            <person name="Burton P."/>
            <person name="Vavrova-Anderson J."/>
            <person name="Brown R."/>
            <person name="Browne H."/>
            <person name="Corton N."/>
            <person name="Hauser H."/>
            <person name="Gamble J."/>
            <person name="Gilderthorp R."/>
            <person name="Marcello L."/>
            <person name="McQuillan J."/>
            <person name="Otto T.D."/>
            <person name="Quail M.A."/>
            <person name="Sanders M.J."/>
            <person name="van Tonder A."/>
            <person name="Ginger M.L."/>
            <person name="Field M.C."/>
            <person name="Barry J.D."/>
            <person name="Hertz-Fowler C."/>
            <person name="Berriman M."/>
        </authorList>
    </citation>
    <scope>NUCLEOTIDE SEQUENCE</scope>
    <source>
        <strain evidence="3">Y486</strain>
    </source>
</reference>
<keyword evidence="2" id="KW-0472">Membrane</keyword>
<feature type="region of interest" description="Disordered" evidence="1">
    <location>
        <begin position="52"/>
        <end position="80"/>
    </location>
</feature>
<dbReference type="AlphaFoldDB" id="G0TTH7"/>